<name>A0ABS6TT67_STRHA</name>
<organism evidence="1 2">
    <name type="scientific">Streptomyces halstedii</name>
    <dbReference type="NCBI Taxonomy" id="1944"/>
    <lineage>
        <taxon>Bacteria</taxon>
        <taxon>Bacillati</taxon>
        <taxon>Actinomycetota</taxon>
        <taxon>Actinomycetes</taxon>
        <taxon>Kitasatosporales</taxon>
        <taxon>Streptomycetaceae</taxon>
        <taxon>Streptomyces</taxon>
    </lineage>
</organism>
<keyword evidence="2" id="KW-1185">Reference proteome</keyword>
<dbReference type="RefSeq" id="WP_228870031.1">
    <property type="nucleotide sequence ID" value="NZ_JAHUVW010000001.1"/>
</dbReference>
<proteinExistence type="predicted"/>
<dbReference type="EMBL" id="JAHUVW010000001">
    <property type="protein sequence ID" value="MBV7671412.1"/>
    <property type="molecule type" value="Genomic_DNA"/>
</dbReference>
<accession>A0ABS6TT67</accession>
<gene>
    <name evidence="1" type="ORF">STHAL_18345</name>
</gene>
<comment type="caution">
    <text evidence="1">The sequence shown here is derived from an EMBL/GenBank/DDBJ whole genome shotgun (WGS) entry which is preliminary data.</text>
</comment>
<evidence type="ECO:0000313" key="2">
    <source>
        <dbReference type="Proteomes" id="UP000735541"/>
    </source>
</evidence>
<evidence type="ECO:0000313" key="1">
    <source>
        <dbReference type="EMBL" id="MBV7671412.1"/>
    </source>
</evidence>
<protein>
    <submittedName>
        <fullName evidence="1">MucR family transcriptional regulator</fullName>
    </submittedName>
</protein>
<dbReference type="Proteomes" id="UP000735541">
    <property type="component" value="Unassembled WGS sequence"/>
</dbReference>
<sequence>MPADAPVPDEEPIDPAVQAAREDGFASLRRHLAHHPMPHQRTKETP</sequence>
<reference evidence="1 2" key="1">
    <citation type="submission" date="2021-07" db="EMBL/GenBank/DDBJ databases">
        <title>Sequencing Streptomyces halstedii LGO-A4 genome an citrus endophytic actinomycete.</title>
        <authorList>
            <person name="Samborskyy M."/>
            <person name="Scott N."/>
            <person name="Deglau R."/>
            <person name="Dickens S."/>
            <person name="Oliveira L.G."/>
        </authorList>
    </citation>
    <scope>NUCLEOTIDE SEQUENCE [LARGE SCALE GENOMIC DNA]</scope>
    <source>
        <strain evidence="1 2">LGO-A4</strain>
    </source>
</reference>